<dbReference type="InterPro" id="IPR003416">
    <property type="entry name" value="MgtC/SapB/SrpB/YhiD_fam"/>
</dbReference>
<evidence type="ECO:0000313" key="13">
    <source>
        <dbReference type="Proteomes" id="UP000197153"/>
    </source>
</evidence>
<name>A0A248JVY8_9PROT</name>
<protein>
    <recommendedName>
        <fullName evidence="3 9">Protein MgtC</fullName>
    </recommendedName>
</protein>
<dbReference type="Pfam" id="PF02308">
    <property type="entry name" value="MgtC"/>
    <property type="match status" value="1"/>
</dbReference>
<accession>A0A248JVY8</accession>
<evidence type="ECO:0000256" key="7">
    <source>
        <dbReference type="ARBA" id="ARBA00023136"/>
    </source>
</evidence>
<evidence type="ECO:0000256" key="6">
    <source>
        <dbReference type="ARBA" id="ARBA00022989"/>
    </source>
</evidence>
<feature type="domain" description="MgtC-like C-terminal" evidence="11">
    <location>
        <begin position="152"/>
        <end position="229"/>
    </location>
</feature>
<evidence type="ECO:0000256" key="9">
    <source>
        <dbReference type="RuleBase" id="RU365041"/>
    </source>
</evidence>
<dbReference type="PANTHER" id="PTHR33778:SF3">
    <property type="entry name" value="PROTEIN MGTC"/>
    <property type="match status" value="1"/>
</dbReference>
<feature type="transmembrane region" description="Helical" evidence="9">
    <location>
        <begin position="114"/>
        <end position="131"/>
    </location>
</feature>
<evidence type="ECO:0000256" key="1">
    <source>
        <dbReference type="ARBA" id="ARBA00004651"/>
    </source>
</evidence>
<comment type="similarity">
    <text evidence="2 9">Belongs to the MgtC/SapB family.</text>
</comment>
<comment type="subcellular location">
    <subcellularLocation>
        <location evidence="9">Cell inner membrane</location>
        <topology evidence="9">Multi-pass membrane protein</topology>
    </subcellularLocation>
    <subcellularLocation>
        <location evidence="1">Cell membrane</location>
        <topology evidence="1">Multi-pass membrane protein</topology>
    </subcellularLocation>
</comment>
<keyword evidence="6 9" id="KW-1133">Transmembrane helix</keyword>
<sequence length="238" mass="25279">MITGDLTNPLEVVLRLAMALTLGSGIGFERQLHQKMAGLRTNALVALGSAGFVIFSAMVGQGDPTRVAAQVVSGIGFLGAGVILREGVNVHGLNTAATLWCSAMVGTFAGGGYWLPSLAAAGFVVVTNLILRPLVRRMNRRILIATDVETHYTVSVTCKGAEEAHIRSLLMHALTHGGLGLRRIDSQDVPDTTKVDVTAKAVSPTRNDAAMEQMVGRLSLEPYVYAVSWEVERAEPEG</sequence>
<feature type="domain" description="MgtC/SapB/SrpB/YhiD N-terminal" evidence="10">
    <location>
        <begin position="16"/>
        <end position="136"/>
    </location>
</feature>
<evidence type="ECO:0000256" key="3">
    <source>
        <dbReference type="ARBA" id="ARBA00013833"/>
    </source>
</evidence>
<keyword evidence="9" id="KW-0997">Cell inner membrane</keyword>
<evidence type="ECO:0000256" key="2">
    <source>
        <dbReference type="ARBA" id="ARBA00009298"/>
    </source>
</evidence>
<organism evidence="12 13">
    <name type="scientific">Nitrospirillum viridazoti CBAmc</name>
    <dbReference type="NCBI Taxonomy" id="1441467"/>
    <lineage>
        <taxon>Bacteria</taxon>
        <taxon>Pseudomonadati</taxon>
        <taxon>Pseudomonadota</taxon>
        <taxon>Alphaproteobacteria</taxon>
        <taxon>Rhodospirillales</taxon>
        <taxon>Azospirillaceae</taxon>
        <taxon>Nitrospirillum</taxon>
        <taxon>Nitrospirillum viridazoti</taxon>
    </lineage>
</organism>
<keyword evidence="7 9" id="KW-0472">Membrane</keyword>
<dbReference type="KEGG" id="nao:Y958_17735"/>
<feature type="transmembrane region" description="Helical" evidence="9">
    <location>
        <begin position="41"/>
        <end position="61"/>
    </location>
</feature>
<gene>
    <name evidence="12" type="ORF">Y958_17735</name>
</gene>
<evidence type="ECO:0000259" key="10">
    <source>
        <dbReference type="Pfam" id="PF02308"/>
    </source>
</evidence>
<keyword evidence="13" id="KW-1185">Reference proteome</keyword>
<comment type="function">
    <text evidence="8">Virulence factor required for growth in low Mg(2+) medium and for intramacrophage survival. May be involved in regulating membrane potential by activating Na(+)/K(+)-ATPase.</text>
</comment>
<dbReference type="InterPro" id="IPR049177">
    <property type="entry name" value="MgtC_SapB_SrpB_YhiD_N"/>
</dbReference>
<dbReference type="Gene3D" id="3.30.70.260">
    <property type="match status" value="1"/>
</dbReference>
<feature type="transmembrane region" description="Helical" evidence="9">
    <location>
        <begin position="67"/>
        <end position="84"/>
    </location>
</feature>
<dbReference type="EMBL" id="CP022111">
    <property type="protein sequence ID" value="ASG22749.1"/>
    <property type="molecule type" value="Genomic_DNA"/>
</dbReference>
<evidence type="ECO:0000256" key="8">
    <source>
        <dbReference type="ARBA" id="ARBA00025369"/>
    </source>
</evidence>
<dbReference type="AlphaFoldDB" id="A0A248JVY8"/>
<dbReference type="Pfam" id="PF21770">
    <property type="entry name" value="MgtC_SapB_C"/>
    <property type="match status" value="1"/>
</dbReference>
<evidence type="ECO:0000259" key="11">
    <source>
        <dbReference type="Pfam" id="PF21770"/>
    </source>
</evidence>
<dbReference type="PANTHER" id="PTHR33778">
    <property type="entry name" value="PROTEIN MGTC"/>
    <property type="match status" value="1"/>
</dbReference>
<evidence type="ECO:0000313" key="12">
    <source>
        <dbReference type="EMBL" id="ASG22749.1"/>
    </source>
</evidence>
<proteinExistence type="inferred from homology"/>
<dbReference type="GO" id="GO:0005886">
    <property type="term" value="C:plasma membrane"/>
    <property type="evidence" value="ECO:0007669"/>
    <property type="project" value="UniProtKB-SubCell"/>
</dbReference>
<keyword evidence="5 9" id="KW-0812">Transmembrane</keyword>
<dbReference type="RefSeq" id="WP_088873298.1">
    <property type="nucleotide sequence ID" value="NZ_CP022111.1"/>
</dbReference>
<dbReference type="Proteomes" id="UP000197153">
    <property type="component" value="Chromosome 2"/>
</dbReference>
<evidence type="ECO:0000256" key="4">
    <source>
        <dbReference type="ARBA" id="ARBA00022475"/>
    </source>
</evidence>
<evidence type="ECO:0000256" key="5">
    <source>
        <dbReference type="ARBA" id="ARBA00022692"/>
    </source>
</evidence>
<dbReference type="PRINTS" id="PR01837">
    <property type="entry name" value="MGTCSAPBPROT"/>
</dbReference>
<keyword evidence="4" id="KW-1003">Cell membrane</keyword>
<reference evidence="12 13" key="1">
    <citation type="submission" date="2017-06" db="EMBL/GenBank/DDBJ databases">
        <title>Complete genome sequence of Nitrospirillum amazonense strain CBAmC, an endophytic nitrogen-fixing and plant growth-promoting bacterium, isolated from sugarcane.</title>
        <authorList>
            <person name="Schwab S."/>
            <person name="dos Santos Teixeira K.R."/>
            <person name="Simoes Araujo J.L."/>
            <person name="Soares Vidal M."/>
            <person name="Borges de Freitas H.R."/>
            <person name="Rivello Crivelaro A.L."/>
            <person name="Bueno de Camargo Nunes A."/>
            <person name="dos Santos C.M."/>
            <person name="Palmeira da Silva Rosa D."/>
            <person name="da Silva Padilha D."/>
            <person name="da Silva E."/>
            <person name="Araujo Terra L."/>
            <person name="Soares Mendes V."/>
            <person name="Farinelli L."/>
            <person name="Magalhaes Cruz L."/>
            <person name="Baldani J.I."/>
        </authorList>
    </citation>
    <scope>NUCLEOTIDE SEQUENCE [LARGE SCALE GENOMIC DNA]</scope>
    <source>
        <strain evidence="12 13">CBAmC</strain>
    </source>
</reference>
<dbReference type="InterPro" id="IPR048640">
    <property type="entry name" value="MgtC-like_C"/>
</dbReference>